<feature type="chain" id="PRO_5016422275" evidence="1">
    <location>
        <begin position="18"/>
        <end position="103"/>
    </location>
</feature>
<organism evidence="2 3">
    <name type="scientific">Aspergillus sclerotiicarbonarius (strain CBS 121057 / IBT 28362)</name>
    <dbReference type="NCBI Taxonomy" id="1448318"/>
    <lineage>
        <taxon>Eukaryota</taxon>
        <taxon>Fungi</taxon>
        <taxon>Dikarya</taxon>
        <taxon>Ascomycota</taxon>
        <taxon>Pezizomycotina</taxon>
        <taxon>Eurotiomycetes</taxon>
        <taxon>Eurotiomycetidae</taxon>
        <taxon>Eurotiales</taxon>
        <taxon>Aspergillaceae</taxon>
        <taxon>Aspergillus</taxon>
        <taxon>Aspergillus subgen. Circumdati</taxon>
    </lineage>
</organism>
<accession>A0A319FJE4</accession>
<protein>
    <submittedName>
        <fullName evidence="2">Uncharacterized protein</fullName>
    </submittedName>
</protein>
<dbReference type="EMBL" id="KZ826339">
    <property type="protein sequence ID" value="PYI07803.1"/>
    <property type="molecule type" value="Genomic_DNA"/>
</dbReference>
<gene>
    <name evidence="2" type="ORF">BO78DRAFT_84547</name>
</gene>
<name>A0A319FJE4_ASPSB</name>
<keyword evidence="1" id="KW-0732">Signal</keyword>
<evidence type="ECO:0000313" key="3">
    <source>
        <dbReference type="Proteomes" id="UP000248423"/>
    </source>
</evidence>
<proteinExistence type="predicted"/>
<evidence type="ECO:0000256" key="1">
    <source>
        <dbReference type="SAM" id="SignalP"/>
    </source>
</evidence>
<reference evidence="2 3" key="1">
    <citation type="submission" date="2018-02" db="EMBL/GenBank/DDBJ databases">
        <title>The genomes of Aspergillus section Nigri reveals drivers in fungal speciation.</title>
        <authorList>
            <consortium name="DOE Joint Genome Institute"/>
            <person name="Vesth T.C."/>
            <person name="Nybo J."/>
            <person name="Theobald S."/>
            <person name="Brandl J."/>
            <person name="Frisvad J.C."/>
            <person name="Nielsen K.F."/>
            <person name="Lyhne E.K."/>
            <person name="Kogle M.E."/>
            <person name="Kuo A."/>
            <person name="Riley R."/>
            <person name="Clum A."/>
            <person name="Nolan M."/>
            <person name="Lipzen A."/>
            <person name="Salamov A."/>
            <person name="Henrissat B."/>
            <person name="Wiebenga A."/>
            <person name="De vries R.P."/>
            <person name="Grigoriev I.V."/>
            <person name="Mortensen U.H."/>
            <person name="Andersen M.R."/>
            <person name="Baker S.E."/>
        </authorList>
    </citation>
    <scope>NUCLEOTIDE SEQUENCE [LARGE SCALE GENOMIC DNA]</scope>
    <source>
        <strain evidence="2 3">CBS 121057</strain>
    </source>
</reference>
<keyword evidence="3" id="KW-1185">Reference proteome</keyword>
<feature type="signal peptide" evidence="1">
    <location>
        <begin position="1"/>
        <end position="17"/>
    </location>
</feature>
<dbReference type="Proteomes" id="UP000248423">
    <property type="component" value="Unassembled WGS sequence"/>
</dbReference>
<dbReference type="AlphaFoldDB" id="A0A319FJE4"/>
<dbReference type="VEuPathDB" id="FungiDB:BO78DRAFT_84547"/>
<evidence type="ECO:0000313" key="2">
    <source>
        <dbReference type="EMBL" id="PYI07803.1"/>
    </source>
</evidence>
<sequence>MRRCISCLIRLFSPFLSFPFLSFPLSYPSLPLPPFKNDPLVLKSRPPLAPAIDQSPHLLLTDLPPSKAIIYHRLPVLSIPSRPPSLSPSPFTSHPLYNYIARF</sequence>